<dbReference type="EMBL" id="SNYO01000007">
    <property type="protein sequence ID" value="TDQ52775.1"/>
    <property type="molecule type" value="Genomic_DNA"/>
</dbReference>
<dbReference type="InterPro" id="IPR001279">
    <property type="entry name" value="Metallo-B-lactamas"/>
</dbReference>
<keyword evidence="3" id="KW-1185">Reference proteome</keyword>
<dbReference type="Pfam" id="PF00753">
    <property type="entry name" value="Lactamase_B"/>
    <property type="match status" value="1"/>
</dbReference>
<dbReference type="InterPro" id="IPR036866">
    <property type="entry name" value="RibonucZ/Hydroxyglut_hydro"/>
</dbReference>
<dbReference type="PANTHER" id="PTHR36839">
    <property type="entry name" value="METALLO-BETA-LACTAMASE FAMILY PROTEIN (AFU_ORTHOLOGUE AFUA_5G12770)"/>
    <property type="match status" value="1"/>
</dbReference>
<dbReference type="Gene3D" id="3.60.15.10">
    <property type="entry name" value="Ribonuclease Z/Hydroxyacylglutathione hydrolase-like"/>
    <property type="match status" value="1"/>
</dbReference>
<gene>
    <name evidence="2" type="ORF">EV188_107152</name>
</gene>
<dbReference type="Proteomes" id="UP000295705">
    <property type="component" value="Unassembled WGS sequence"/>
</dbReference>
<organism evidence="2 3">
    <name type="scientific">Actinomycetospora succinea</name>
    <dbReference type="NCBI Taxonomy" id="663603"/>
    <lineage>
        <taxon>Bacteria</taxon>
        <taxon>Bacillati</taxon>
        <taxon>Actinomycetota</taxon>
        <taxon>Actinomycetes</taxon>
        <taxon>Pseudonocardiales</taxon>
        <taxon>Pseudonocardiaceae</taxon>
        <taxon>Actinomycetospora</taxon>
    </lineage>
</organism>
<feature type="domain" description="Metallo-beta-lactamase" evidence="1">
    <location>
        <begin position="102"/>
        <end position="214"/>
    </location>
</feature>
<dbReference type="RefSeq" id="WP_133828512.1">
    <property type="nucleotide sequence ID" value="NZ_BAABHR010000012.1"/>
</dbReference>
<name>A0A4R6UZH2_9PSEU</name>
<evidence type="ECO:0000313" key="3">
    <source>
        <dbReference type="Proteomes" id="UP000295705"/>
    </source>
</evidence>
<dbReference type="AlphaFoldDB" id="A0A4R6UZH2"/>
<sequence>MPLSPWTCTNCGHWQRWFDVPPQCPVCVDVRNALPEDGWEFHAFDDLAAGREARWEEVTPGVTAFWCEPQVGLGTCGWVIETDNGLVGFEGAGFYPDAAIAELRRRGGLVALGASHVHGYGALFQLQDELAPPVLGIGVRDLEWTKAFRVTWPLDDRHAFAPGLVAHRTGGHFDGHNVLHDERRGILFCGDMLKPSFDADGATVGLSAHKAYHAQIPLSHQEIRDAYAVIEALDFEAVATPFEYAPHISTKTVLALYDRLLSAQPVAGPIPLEELG</sequence>
<proteinExistence type="predicted"/>
<comment type="caution">
    <text evidence="2">The sequence shown here is derived from an EMBL/GenBank/DDBJ whole genome shotgun (WGS) entry which is preliminary data.</text>
</comment>
<dbReference type="PANTHER" id="PTHR36839:SF1">
    <property type="entry name" value="METALLO-BETA-LACTAMASE FAMILY PROTEIN (AFU_ORTHOLOGUE AFUA_5G12770)"/>
    <property type="match status" value="1"/>
</dbReference>
<dbReference type="OrthoDB" id="2373347at2"/>
<dbReference type="SUPFAM" id="SSF56281">
    <property type="entry name" value="Metallo-hydrolase/oxidoreductase"/>
    <property type="match status" value="1"/>
</dbReference>
<evidence type="ECO:0000313" key="2">
    <source>
        <dbReference type="EMBL" id="TDQ52775.1"/>
    </source>
</evidence>
<protein>
    <recommendedName>
        <fullName evidence="1">Metallo-beta-lactamase domain-containing protein</fullName>
    </recommendedName>
</protein>
<reference evidence="2 3" key="1">
    <citation type="submission" date="2019-03" db="EMBL/GenBank/DDBJ databases">
        <title>Genomic Encyclopedia of Type Strains, Phase IV (KMG-IV): sequencing the most valuable type-strain genomes for metagenomic binning, comparative biology and taxonomic classification.</title>
        <authorList>
            <person name="Goeker M."/>
        </authorList>
    </citation>
    <scope>NUCLEOTIDE SEQUENCE [LARGE SCALE GENOMIC DNA]</scope>
    <source>
        <strain evidence="2 3">DSM 45775</strain>
    </source>
</reference>
<evidence type="ECO:0000259" key="1">
    <source>
        <dbReference type="Pfam" id="PF00753"/>
    </source>
</evidence>
<accession>A0A4R6UZH2</accession>